<dbReference type="InterPro" id="IPR009057">
    <property type="entry name" value="Homeodomain-like_sf"/>
</dbReference>
<evidence type="ECO:0000256" key="4">
    <source>
        <dbReference type="PROSITE-ProRule" id="PRU00335"/>
    </source>
</evidence>
<keyword evidence="7" id="KW-1185">Reference proteome</keyword>
<protein>
    <submittedName>
        <fullName evidence="6">TetR family transcriptional regulator</fullName>
    </submittedName>
</protein>
<dbReference type="Proteomes" id="UP000502894">
    <property type="component" value="Chromosome"/>
</dbReference>
<evidence type="ECO:0000256" key="1">
    <source>
        <dbReference type="ARBA" id="ARBA00023015"/>
    </source>
</evidence>
<keyword evidence="1" id="KW-0805">Transcription regulation</keyword>
<proteinExistence type="predicted"/>
<sequence>MAGMNYSLTQESILNAAENLIQKRGYNAFSYKDIAATVGIKTSSIHYHYPSKEDLAIAVINWHLQRIVISLETIKRQQELTTKRKILAMIDAVISLTFGDEKKMCLGGMLASDALSLPESVQSKVRYFFNTLYNWIEEIMTEGKQLEEVNLLYPIDSYAHLLILQIEGALLMSRLYGDITHINLVKQFINHIM</sequence>
<dbReference type="KEGG" id="lant:TUM19329_21380"/>
<dbReference type="Pfam" id="PF16925">
    <property type="entry name" value="TetR_C_13"/>
    <property type="match status" value="1"/>
</dbReference>
<dbReference type="PANTHER" id="PTHR47506">
    <property type="entry name" value="TRANSCRIPTIONAL REGULATORY PROTEIN"/>
    <property type="match status" value="1"/>
</dbReference>
<feature type="domain" description="HTH tetR-type" evidence="5">
    <location>
        <begin position="7"/>
        <end position="67"/>
    </location>
</feature>
<dbReference type="InterPro" id="IPR011075">
    <property type="entry name" value="TetR_C"/>
</dbReference>
<gene>
    <name evidence="6" type="ORF">TUM19329_21380</name>
</gene>
<dbReference type="InterPro" id="IPR001647">
    <property type="entry name" value="HTH_TetR"/>
</dbReference>
<dbReference type="Pfam" id="PF00440">
    <property type="entry name" value="TetR_N"/>
    <property type="match status" value="1"/>
</dbReference>
<accession>A0A6F8T6J9</accession>
<name>A0A6F8T6J9_9GAMM</name>
<evidence type="ECO:0000256" key="3">
    <source>
        <dbReference type="ARBA" id="ARBA00023163"/>
    </source>
</evidence>
<dbReference type="InterPro" id="IPR036271">
    <property type="entry name" value="Tet_transcr_reg_TetR-rel_C_sf"/>
</dbReference>
<evidence type="ECO:0000313" key="7">
    <source>
        <dbReference type="Proteomes" id="UP000502894"/>
    </source>
</evidence>
<feature type="DNA-binding region" description="H-T-H motif" evidence="4">
    <location>
        <begin position="30"/>
        <end position="49"/>
    </location>
</feature>
<evidence type="ECO:0000259" key="5">
    <source>
        <dbReference type="PROSITE" id="PS50977"/>
    </source>
</evidence>
<dbReference type="PANTHER" id="PTHR47506:SF1">
    <property type="entry name" value="HTH-TYPE TRANSCRIPTIONAL REGULATOR YJDC"/>
    <property type="match status" value="1"/>
</dbReference>
<dbReference type="SUPFAM" id="SSF46689">
    <property type="entry name" value="Homeodomain-like"/>
    <property type="match status" value="1"/>
</dbReference>
<dbReference type="SUPFAM" id="SSF48498">
    <property type="entry name" value="Tetracyclin repressor-like, C-terminal domain"/>
    <property type="match status" value="1"/>
</dbReference>
<dbReference type="EMBL" id="AP022839">
    <property type="protein sequence ID" value="BCA95777.1"/>
    <property type="molecule type" value="Genomic_DNA"/>
</dbReference>
<dbReference type="AlphaFoldDB" id="A0A6F8T6J9"/>
<evidence type="ECO:0000313" key="6">
    <source>
        <dbReference type="EMBL" id="BCA95777.1"/>
    </source>
</evidence>
<dbReference type="Gene3D" id="1.10.357.10">
    <property type="entry name" value="Tetracycline Repressor, domain 2"/>
    <property type="match status" value="1"/>
</dbReference>
<keyword evidence="2 4" id="KW-0238">DNA-binding</keyword>
<evidence type="ECO:0000256" key="2">
    <source>
        <dbReference type="ARBA" id="ARBA00023125"/>
    </source>
</evidence>
<dbReference type="PRINTS" id="PR00455">
    <property type="entry name" value="HTHTETR"/>
</dbReference>
<dbReference type="GO" id="GO:0003677">
    <property type="term" value="F:DNA binding"/>
    <property type="evidence" value="ECO:0007669"/>
    <property type="project" value="UniProtKB-UniRule"/>
</dbReference>
<organism evidence="6 7">
    <name type="scientific">Legionella antarctica</name>
    <dbReference type="NCBI Taxonomy" id="2708020"/>
    <lineage>
        <taxon>Bacteria</taxon>
        <taxon>Pseudomonadati</taxon>
        <taxon>Pseudomonadota</taxon>
        <taxon>Gammaproteobacteria</taxon>
        <taxon>Legionellales</taxon>
        <taxon>Legionellaceae</taxon>
        <taxon>Legionella</taxon>
    </lineage>
</organism>
<reference evidence="6" key="1">
    <citation type="journal article" date="2020" name="Microbiol. Resour. Announc.">
        <title>Complete Genome Sequence of Novel Psychrotolerant Legionella Strain TUM19329, Isolated from Antarctic Lake Sediment.</title>
        <authorList>
            <person name="Shimada S."/>
            <person name="Nakai R."/>
            <person name="Aoki K."/>
            <person name="Shimoeda N."/>
            <person name="Ohno G."/>
            <person name="Miyazaki Y."/>
            <person name="Kudoh S."/>
            <person name="Imura S."/>
            <person name="Watanabe K."/>
            <person name="Ishii Y."/>
            <person name="Tateda K."/>
        </authorList>
    </citation>
    <scope>NUCLEOTIDE SEQUENCE [LARGE SCALE GENOMIC DNA]</scope>
    <source>
        <strain evidence="6">TUM19329</strain>
    </source>
</reference>
<keyword evidence="3" id="KW-0804">Transcription</keyword>
<dbReference type="PROSITE" id="PS50977">
    <property type="entry name" value="HTH_TETR_2"/>
    <property type="match status" value="1"/>
</dbReference>